<feature type="signal peptide" evidence="8">
    <location>
        <begin position="1"/>
        <end position="21"/>
    </location>
</feature>
<keyword evidence="5" id="KW-0864">Zinc transport</keyword>
<feature type="compositionally biased region" description="Basic and acidic residues" evidence="7">
    <location>
        <begin position="117"/>
        <end position="180"/>
    </location>
</feature>
<dbReference type="RefSeq" id="WP_105060632.1">
    <property type="nucleotide sequence ID" value="NZ_MSCJ01000001.1"/>
</dbReference>
<comment type="similarity">
    <text evidence="1 6">Belongs to the bacterial solute-binding protein 9 family.</text>
</comment>
<dbReference type="Proteomes" id="UP000238730">
    <property type="component" value="Unassembled WGS sequence"/>
</dbReference>
<dbReference type="OrthoDB" id="7346865at2"/>
<dbReference type="PRINTS" id="PR00690">
    <property type="entry name" value="ADHESNFAMILY"/>
</dbReference>
<dbReference type="GO" id="GO:0007155">
    <property type="term" value="P:cell adhesion"/>
    <property type="evidence" value="ECO:0007669"/>
    <property type="project" value="InterPro"/>
</dbReference>
<keyword evidence="5" id="KW-0862">Zinc</keyword>
<protein>
    <recommendedName>
        <fullName evidence="2">High-affinity zinc uptake system protein ZnuA</fullName>
    </recommendedName>
</protein>
<evidence type="ECO:0000256" key="6">
    <source>
        <dbReference type="RuleBase" id="RU003512"/>
    </source>
</evidence>
<evidence type="ECO:0000256" key="5">
    <source>
        <dbReference type="ARBA" id="ARBA00022906"/>
    </source>
</evidence>
<evidence type="ECO:0000256" key="3">
    <source>
        <dbReference type="ARBA" id="ARBA00022448"/>
    </source>
</evidence>
<gene>
    <name evidence="9" type="ORF">BTO08_08375</name>
</gene>
<dbReference type="Gene3D" id="3.40.50.1980">
    <property type="entry name" value="Nitrogenase molybdenum iron protein domain"/>
    <property type="match status" value="3"/>
</dbReference>
<keyword evidence="4 8" id="KW-0732">Signal</keyword>
<evidence type="ECO:0000313" key="9">
    <source>
        <dbReference type="EMBL" id="PQJ67425.1"/>
    </source>
</evidence>
<sequence length="357" mass="38740">MQRISSLFCAAALALSGSAMADDFKVVTTIKPLNLIVSELVQGAATSDAILPPGASPHDYALRPSDVKKLNDADLVIWVGPQLETFLTKLMATNPNSFALTKQAGIDFLNYGAKPSDDHGDHAGHDDHDGHGDHAGHDDHDGHGDHAGHDDHDDHGDHDGHDAHDDHGDHAGHDAHDDHAGHHHNHSGLNPHFWMGPKQTIEAANVITEALIKHDPLHKTVYLDNLSAFTTEVNQAVSELNAELKPVSNKGYFVFHDGYGYFEHQFGLNNLGHFTVEPDRKPGAKTLIAIRESLKDKQAYCVFSEPQFSPAVVDSVTKGTEVNIGTLDPMATNVEVGKGGYVRFIKELGQSFTKCLK</sequence>
<dbReference type="AlphaFoldDB" id="A0A2S7VZT2"/>
<comment type="caution">
    <text evidence="9">The sequence shown here is derived from an EMBL/GenBank/DDBJ whole genome shotgun (WGS) entry which is preliminary data.</text>
</comment>
<evidence type="ECO:0000256" key="7">
    <source>
        <dbReference type="SAM" id="MobiDB-lite"/>
    </source>
</evidence>
<dbReference type="FunFam" id="3.40.50.1980:FF:000006">
    <property type="entry name" value="Zinc ABC transporter substrate-binding protein ZnuA"/>
    <property type="match status" value="1"/>
</dbReference>
<dbReference type="InterPro" id="IPR006128">
    <property type="entry name" value="Lipoprotein_PsaA-like"/>
</dbReference>
<feature type="region of interest" description="Disordered" evidence="7">
    <location>
        <begin position="117"/>
        <end position="193"/>
    </location>
</feature>
<dbReference type="SUPFAM" id="SSF53807">
    <property type="entry name" value="Helical backbone' metal receptor"/>
    <property type="match status" value="1"/>
</dbReference>
<evidence type="ECO:0000313" key="10">
    <source>
        <dbReference type="Proteomes" id="UP000238730"/>
    </source>
</evidence>
<proteinExistence type="inferred from homology"/>
<dbReference type="PANTHER" id="PTHR42953">
    <property type="entry name" value="HIGH-AFFINITY ZINC UPTAKE SYSTEM PROTEIN ZNUA-RELATED"/>
    <property type="match status" value="1"/>
</dbReference>
<keyword evidence="3 6" id="KW-0813">Transport</keyword>
<feature type="chain" id="PRO_5015441729" description="High-affinity zinc uptake system protein ZnuA" evidence="8">
    <location>
        <begin position="22"/>
        <end position="357"/>
    </location>
</feature>
<keyword evidence="5" id="KW-0406">Ion transport</keyword>
<dbReference type="GO" id="GO:0046872">
    <property type="term" value="F:metal ion binding"/>
    <property type="evidence" value="ECO:0007669"/>
    <property type="project" value="InterPro"/>
</dbReference>
<evidence type="ECO:0000256" key="1">
    <source>
        <dbReference type="ARBA" id="ARBA00011028"/>
    </source>
</evidence>
<evidence type="ECO:0000256" key="2">
    <source>
        <dbReference type="ARBA" id="ARBA00015915"/>
    </source>
</evidence>
<dbReference type="GO" id="GO:0006829">
    <property type="term" value="P:zinc ion transport"/>
    <property type="evidence" value="ECO:0007669"/>
    <property type="project" value="UniProtKB-KW"/>
</dbReference>
<organism evidence="9 10">
    <name type="scientific">Photobacterium angustum</name>
    <dbReference type="NCBI Taxonomy" id="661"/>
    <lineage>
        <taxon>Bacteria</taxon>
        <taxon>Pseudomonadati</taxon>
        <taxon>Pseudomonadota</taxon>
        <taxon>Gammaproteobacteria</taxon>
        <taxon>Vibrionales</taxon>
        <taxon>Vibrionaceae</taxon>
        <taxon>Photobacterium</taxon>
    </lineage>
</organism>
<accession>A0A2S7VZT2</accession>
<dbReference type="InterPro" id="IPR006127">
    <property type="entry name" value="ZnuA-like"/>
</dbReference>
<reference evidence="9 10" key="1">
    <citation type="submission" date="2016-12" db="EMBL/GenBank/DDBJ databases">
        <title>Diversity of luminous bacteria.</title>
        <authorList>
            <person name="Yoshizawa S."/>
            <person name="Kogure K."/>
        </authorList>
    </citation>
    <scope>NUCLEOTIDE SEQUENCE [LARGE SCALE GENOMIC DNA]</scope>
    <source>
        <strain evidence="9 10">LC1-200</strain>
    </source>
</reference>
<evidence type="ECO:0000256" key="8">
    <source>
        <dbReference type="SAM" id="SignalP"/>
    </source>
</evidence>
<dbReference type="PANTHER" id="PTHR42953:SF3">
    <property type="entry name" value="HIGH-AFFINITY ZINC UPTAKE SYSTEM PROTEIN ZNUA"/>
    <property type="match status" value="1"/>
</dbReference>
<dbReference type="InterPro" id="IPR050492">
    <property type="entry name" value="Bact_metal-bind_prot9"/>
</dbReference>
<dbReference type="Pfam" id="PF01297">
    <property type="entry name" value="ZnuA"/>
    <property type="match status" value="1"/>
</dbReference>
<dbReference type="EMBL" id="MSCJ01000001">
    <property type="protein sequence ID" value="PQJ67425.1"/>
    <property type="molecule type" value="Genomic_DNA"/>
</dbReference>
<evidence type="ECO:0000256" key="4">
    <source>
        <dbReference type="ARBA" id="ARBA00022729"/>
    </source>
</evidence>
<name>A0A2S7VZT2_PHOAN</name>